<reference evidence="8" key="1">
    <citation type="journal article" date="2019" name="Int. J. Syst. Evol. Microbiol.">
        <title>The Global Catalogue of Microorganisms (GCM) 10K type strain sequencing project: providing services to taxonomists for standard genome sequencing and annotation.</title>
        <authorList>
            <consortium name="The Broad Institute Genomics Platform"/>
            <consortium name="The Broad Institute Genome Sequencing Center for Infectious Disease"/>
            <person name="Wu L."/>
            <person name="Ma J."/>
        </authorList>
    </citation>
    <scope>NUCLEOTIDE SEQUENCE [LARGE SCALE GENOMIC DNA]</scope>
    <source>
        <strain evidence="8">JCM 17839</strain>
    </source>
</reference>
<feature type="binding site" evidence="4">
    <location>
        <position position="232"/>
    </location>
    <ligand>
        <name>pyridoxal 5'-phosphate</name>
        <dbReference type="ChEBI" id="CHEBI:597326"/>
    </ligand>
</feature>
<feature type="binding site" evidence="4">
    <location>
        <position position="210"/>
    </location>
    <ligand>
        <name>pyridoxal 5'-phosphate</name>
        <dbReference type="ChEBI" id="CHEBI:597326"/>
    </ligand>
</feature>
<dbReference type="InterPro" id="IPR015421">
    <property type="entry name" value="PyrdxlP-dep_Trfase_major"/>
</dbReference>
<evidence type="ECO:0000256" key="5">
    <source>
        <dbReference type="NCBIfam" id="TIGR01814"/>
    </source>
</evidence>
<feature type="binding site" evidence="4">
    <location>
        <position position="103"/>
    </location>
    <ligand>
        <name>pyridoxal 5'-phosphate</name>
        <dbReference type="ChEBI" id="CHEBI:597326"/>
    </ligand>
</feature>
<dbReference type="InterPro" id="IPR015424">
    <property type="entry name" value="PyrdxlP-dep_Trfase"/>
</dbReference>
<accession>A0ABP8P325</accession>
<dbReference type="Gene3D" id="3.40.640.10">
    <property type="entry name" value="Type I PLP-dependent aspartate aminotransferase-like (Major domain)"/>
    <property type="match status" value="1"/>
</dbReference>
<dbReference type="PANTHER" id="PTHR14084:SF0">
    <property type="entry name" value="KYNURENINASE"/>
    <property type="match status" value="1"/>
</dbReference>
<evidence type="ECO:0000313" key="8">
    <source>
        <dbReference type="Proteomes" id="UP001500731"/>
    </source>
</evidence>
<comment type="cofactor">
    <cofactor evidence="4 6">
        <name>pyridoxal 5'-phosphate</name>
        <dbReference type="ChEBI" id="CHEBI:597326"/>
    </cofactor>
</comment>
<feature type="binding site" evidence="4">
    <location>
        <position position="178"/>
    </location>
    <ligand>
        <name>pyridoxal 5'-phosphate</name>
        <dbReference type="ChEBI" id="CHEBI:597326"/>
    </ligand>
</feature>
<comment type="similarity">
    <text evidence="4 6">Belongs to the kynureninase family.</text>
</comment>
<name>A0ABP8P325_9MICO</name>
<feature type="modified residue" description="N6-(pyridoxal phosphate)lysine" evidence="4">
    <location>
        <position position="233"/>
    </location>
</feature>
<dbReference type="EMBL" id="BAABGP010000003">
    <property type="protein sequence ID" value="GAA4478548.1"/>
    <property type="molecule type" value="Genomic_DNA"/>
</dbReference>
<dbReference type="SUPFAM" id="SSF53383">
    <property type="entry name" value="PLP-dependent transferases"/>
    <property type="match status" value="1"/>
</dbReference>
<protein>
    <recommendedName>
        <fullName evidence="4 5">Kynureninase</fullName>
        <ecNumber evidence="4 5">3.7.1.3</ecNumber>
    </recommendedName>
    <alternativeName>
        <fullName evidence="4">L-kynurenine hydrolase</fullName>
    </alternativeName>
</protein>
<dbReference type="HAMAP" id="MF_01970">
    <property type="entry name" value="Kynureninase"/>
    <property type="match status" value="1"/>
</dbReference>
<comment type="pathway">
    <text evidence="4 6">Amino-acid degradation; L-kynurenine degradation; L-alanine and anthranilate from L-kynurenine: step 1/1.</text>
</comment>
<dbReference type="RefSeq" id="WP_345183583.1">
    <property type="nucleotide sequence ID" value="NZ_BAABGP010000003.1"/>
</dbReference>
<comment type="pathway">
    <text evidence="4 6">Cofactor biosynthesis; NAD(+) biosynthesis; quinolinate from L-kynurenine: step 2/3.</text>
</comment>
<keyword evidence="3 4" id="KW-0663">Pyridoxal phosphate</keyword>
<keyword evidence="2 4" id="KW-0378">Hydrolase</keyword>
<feature type="binding site" evidence="4">
    <location>
        <begin position="135"/>
        <end position="138"/>
    </location>
    <ligand>
        <name>pyridoxal 5'-phosphate</name>
        <dbReference type="ChEBI" id="CHEBI:597326"/>
    </ligand>
</feature>
<dbReference type="InterPro" id="IPR015422">
    <property type="entry name" value="PyrdxlP-dep_Trfase_small"/>
</dbReference>
<dbReference type="PIRSF" id="PIRSF038800">
    <property type="entry name" value="KYNU"/>
    <property type="match status" value="1"/>
</dbReference>
<dbReference type="Pfam" id="PF22580">
    <property type="entry name" value="KYNU_C"/>
    <property type="match status" value="1"/>
</dbReference>
<comment type="function">
    <text evidence="4 6">Catalyzes the cleavage of L-kynurenine (L-Kyn) and L-3-hydroxykynurenine (L-3OHKyn) into anthranilic acid (AA) and 3-hydroxyanthranilic acid (3-OHAA), respectively.</text>
</comment>
<dbReference type="Proteomes" id="UP001500731">
    <property type="component" value="Unassembled WGS sequence"/>
</dbReference>
<evidence type="ECO:0000256" key="3">
    <source>
        <dbReference type="ARBA" id="ARBA00022898"/>
    </source>
</evidence>
<comment type="catalytic activity">
    <reaction evidence="6">
        <text>3-hydroxy-L-kynurenine + H2O = 3-hydroxyanthranilate + L-alanine + H(+)</text>
        <dbReference type="Rhea" id="RHEA:25143"/>
        <dbReference type="ChEBI" id="CHEBI:15377"/>
        <dbReference type="ChEBI" id="CHEBI:15378"/>
        <dbReference type="ChEBI" id="CHEBI:36559"/>
        <dbReference type="ChEBI" id="CHEBI:57972"/>
        <dbReference type="ChEBI" id="CHEBI:58125"/>
        <dbReference type="EC" id="3.7.1.3"/>
    </reaction>
</comment>
<evidence type="ECO:0000256" key="2">
    <source>
        <dbReference type="ARBA" id="ARBA00022801"/>
    </source>
</evidence>
<sequence length="422" mass="46736">MTDAAAPTTRAQCEEADRNDPLAGLRERFALPDGIVYLDGNSLGALPRDAVQRAAFVVTEEWGADLIGSWNKHHWFDLPVRIGAKIGRLIGGGAGECVATDTTSVNVFKAVFAAIRLQQQDAPERRVIVSERENFPTDLYIVEGLIALLDRGYTLRLIDAPDDLDGALDEDVAVVLLTQVNYRSGHLWDMAEVTDRIHAAGALVVWDLCHSVGAVPVHVDDAGADFAVGCTYKYLNGGPGSPAFFWVAQRHLDRVETPLTGWWGHDRPFAMADSYAPARGGRRFLVGTQPILSLATMEVGLDMHLEADQEALRRKSLALTTLFIRLVETRLARHPLTLITPRDEAQRGSHVSFRHPEGYAVMKALIAHGVIGDYREPEVLRFGITPMYLGWADVWDAVETLRRVLDDELWRAPEFQERDAVT</sequence>
<keyword evidence="1 4" id="KW-0662">Pyridine nucleotide biosynthesis</keyword>
<dbReference type="InterPro" id="IPR010111">
    <property type="entry name" value="Kynureninase"/>
</dbReference>
<evidence type="ECO:0000256" key="4">
    <source>
        <dbReference type="HAMAP-Rule" id="MF_01970"/>
    </source>
</evidence>
<keyword evidence="8" id="KW-1185">Reference proteome</keyword>
<gene>
    <name evidence="4 7" type="primary">kynU</name>
    <name evidence="7" type="ORF">GCM10023171_02800</name>
</gene>
<evidence type="ECO:0000256" key="1">
    <source>
        <dbReference type="ARBA" id="ARBA00022642"/>
    </source>
</evidence>
<feature type="binding site" evidence="4">
    <location>
        <position position="207"/>
    </location>
    <ligand>
        <name>pyridoxal 5'-phosphate</name>
        <dbReference type="ChEBI" id="CHEBI:597326"/>
    </ligand>
</feature>
<proteinExistence type="inferred from homology"/>
<comment type="caution">
    <text evidence="7">The sequence shown here is derived from an EMBL/GenBank/DDBJ whole genome shotgun (WGS) entry which is preliminary data.</text>
</comment>
<dbReference type="NCBIfam" id="TIGR01814">
    <property type="entry name" value="kynureninase"/>
    <property type="match status" value="1"/>
</dbReference>
<evidence type="ECO:0000256" key="6">
    <source>
        <dbReference type="PIRNR" id="PIRNR038800"/>
    </source>
</evidence>
<dbReference type="PANTHER" id="PTHR14084">
    <property type="entry name" value="KYNURENINASE"/>
    <property type="match status" value="1"/>
</dbReference>
<feature type="binding site" evidence="4">
    <location>
        <position position="288"/>
    </location>
    <ligand>
        <name>pyridoxal 5'-phosphate</name>
        <dbReference type="ChEBI" id="CHEBI:597326"/>
    </ligand>
</feature>
<dbReference type="Gene3D" id="3.90.1150.10">
    <property type="entry name" value="Aspartate Aminotransferase, domain 1"/>
    <property type="match status" value="1"/>
</dbReference>
<comment type="subunit">
    <text evidence="4 6">Homodimer.</text>
</comment>
<feature type="binding site" evidence="4">
    <location>
        <position position="104"/>
    </location>
    <ligand>
        <name>pyridoxal 5'-phosphate</name>
        <dbReference type="ChEBI" id="CHEBI:597326"/>
    </ligand>
</feature>
<comment type="catalytic activity">
    <reaction evidence="4 6">
        <text>L-kynurenine + H2O = anthranilate + L-alanine + H(+)</text>
        <dbReference type="Rhea" id="RHEA:16813"/>
        <dbReference type="ChEBI" id="CHEBI:15377"/>
        <dbReference type="ChEBI" id="CHEBI:15378"/>
        <dbReference type="ChEBI" id="CHEBI:16567"/>
        <dbReference type="ChEBI" id="CHEBI:57959"/>
        <dbReference type="ChEBI" id="CHEBI:57972"/>
        <dbReference type="EC" id="3.7.1.3"/>
    </reaction>
</comment>
<organism evidence="7 8">
    <name type="scientific">Microbacterium panaciterrae</name>
    <dbReference type="NCBI Taxonomy" id="985759"/>
    <lineage>
        <taxon>Bacteria</taxon>
        <taxon>Bacillati</taxon>
        <taxon>Actinomycetota</taxon>
        <taxon>Actinomycetes</taxon>
        <taxon>Micrococcales</taxon>
        <taxon>Microbacteriaceae</taxon>
        <taxon>Microbacterium</taxon>
    </lineage>
</organism>
<dbReference type="EC" id="3.7.1.3" evidence="4 5"/>
<evidence type="ECO:0000313" key="7">
    <source>
        <dbReference type="EMBL" id="GAA4478548.1"/>
    </source>
</evidence>
<feature type="binding site" evidence="4">
    <location>
        <position position="262"/>
    </location>
    <ligand>
        <name>pyridoxal 5'-phosphate</name>
        <dbReference type="ChEBI" id="CHEBI:597326"/>
    </ligand>
</feature>